<evidence type="ECO:0000313" key="3">
    <source>
        <dbReference type="Proteomes" id="UP000249547"/>
    </source>
</evidence>
<dbReference type="EMBL" id="QLLL01000001">
    <property type="protein sequence ID" value="RAJ10868.1"/>
    <property type="molecule type" value="Genomic_DNA"/>
</dbReference>
<dbReference type="InterPro" id="IPR004843">
    <property type="entry name" value="Calcineurin-like_PHP"/>
</dbReference>
<dbReference type="OrthoDB" id="1030079at2"/>
<evidence type="ECO:0000259" key="1">
    <source>
        <dbReference type="Pfam" id="PF00149"/>
    </source>
</evidence>
<feature type="domain" description="Calcineurin-like phosphoesterase" evidence="1">
    <location>
        <begin position="3"/>
        <end position="164"/>
    </location>
</feature>
<dbReference type="SUPFAM" id="SSF56300">
    <property type="entry name" value="Metallo-dependent phosphatases"/>
    <property type="match status" value="1"/>
</dbReference>
<proteinExistence type="predicted"/>
<dbReference type="InterPro" id="IPR029052">
    <property type="entry name" value="Metallo-depent_PP-like"/>
</dbReference>
<dbReference type="Pfam" id="PF00149">
    <property type="entry name" value="Metallophos"/>
    <property type="match status" value="1"/>
</dbReference>
<dbReference type="AlphaFoldDB" id="A0A327R488"/>
<protein>
    <submittedName>
        <fullName evidence="2">Calcineurin-like phosphoesterase family protein</fullName>
    </submittedName>
</protein>
<organism evidence="2 3">
    <name type="scientific">Chitinophaga skermanii</name>
    <dbReference type="NCBI Taxonomy" id="331697"/>
    <lineage>
        <taxon>Bacteria</taxon>
        <taxon>Pseudomonadati</taxon>
        <taxon>Bacteroidota</taxon>
        <taxon>Chitinophagia</taxon>
        <taxon>Chitinophagales</taxon>
        <taxon>Chitinophagaceae</taxon>
        <taxon>Chitinophaga</taxon>
    </lineage>
</organism>
<dbReference type="Proteomes" id="UP000249547">
    <property type="component" value="Unassembled WGS sequence"/>
</dbReference>
<reference evidence="2 3" key="1">
    <citation type="submission" date="2018-06" db="EMBL/GenBank/DDBJ databases">
        <title>Genomic Encyclopedia of Archaeal and Bacterial Type Strains, Phase II (KMG-II): from individual species to whole genera.</title>
        <authorList>
            <person name="Goeker M."/>
        </authorList>
    </citation>
    <scope>NUCLEOTIDE SEQUENCE [LARGE SCALE GENOMIC DNA]</scope>
    <source>
        <strain evidence="2 3">DSM 23857</strain>
    </source>
</reference>
<dbReference type="Gene3D" id="3.60.21.10">
    <property type="match status" value="1"/>
</dbReference>
<dbReference type="RefSeq" id="WP_111595990.1">
    <property type="nucleotide sequence ID" value="NZ_QLLL01000001.1"/>
</dbReference>
<gene>
    <name evidence="2" type="ORF">LX64_00475</name>
</gene>
<comment type="caution">
    <text evidence="2">The sequence shown here is derived from an EMBL/GenBank/DDBJ whole genome shotgun (WGS) entry which is preliminary data.</text>
</comment>
<accession>A0A327R488</accession>
<keyword evidence="3" id="KW-1185">Reference proteome</keyword>
<evidence type="ECO:0000313" key="2">
    <source>
        <dbReference type="EMBL" id="RAJ10868.1"/>
    </source>
</evidence>
<dbReference type="GO" id="GO:0016787">
    <property type="term" value="F:hydrolase activity"/>
    <property type="evidence" value="ECO:0007669"/>
    <property type="project" value="InterPro"/>
</dbReference>
<sequence length="229" mass="26655">MILIGDLHGGYPQILHKIKQLDLRQTSFIQVGDWGVGFQSKEDDIKALQQVDRFLREGENTMYILRGNHDCKWFWDHRSDVSLQNIVLVQDYEVLQIEEQYVLFIGGGISIDRAKRKTGKDYWEDEVFVYDATKLQAAITTNIDIVVSHIAPNETWPFTFDELVKHYAEQDSTLLYDLKEERASMSKIFSTVKQANCTSWYYGHYHQSYVGEHDGVWFRCLGMGELFAP</sequence>
<name>A0A327R488_9BACT</name>